<dbReference type="EMBL" id="CAQQ02387816">
    <property type="status" value="NOT_ANNOTATED_CDS"/>
    <property type="molecule type" value="Genomic_DNA"/>
</dbReference>
<dbReference type="Gene3D" id="3.40.50.300">
    <property type="entry name" value="P-loop containing nucleotide triphosphate hydrolases"/>
    <property type="match status" value="1"/>
</dbReference>
<proteinExistence type="predicted"/>
<dbReference type="PANTHER" id="PTHR12087:SF0">
    <property type="entry name" value="ORIGIN RECOGNITION COMPLEX SUBUNIT 4"/>
    <property type="match status" value="1"/>
</dbReference>
<dbReference type="AlphaFoldDB" id="T1GZN8"/>
<dbReference type="GO" id="GO:0005524">
    <property type="term" value="F:ATP binding"/>
    <property type="evidence" value="ECO:0007669"/>
    <property type="project" value="InterPro"/>
</dbReference>
<keyword evidence="4" id="KW-1185">Reference proteome</keyword>
<dbReference type="GO" id="GO:0016887">
    <property type="term" value="F:ATP hydrolysis activity"/>
    <property type="evidence" value="ECO:0007669"/>
    <property type="project" value="InterPro"/>
</dbReference>
<dbReference type="GO" id="GO:0006270">
    <property type="term" value="P:DNA replication initiation"/>
    <property type="evidence" value="ECO:0007669"/>
    <property type="project" value="TreeGrafter"/>
</dbReference>
<dbReference type="GO" id="GO:0005664">
    <property type="term" value="C:nuclear origin of replication recognition complex"/>
    <property type="evidence" value="ECO:0007669"/>
    <property type="project" value="TreeGrafter"/>
</dbReference>
<dbReference type="STRING" id="36166.T1GZN8"/>
<dbReference type="InterPro" id="IPR027417">
    <property type="entry name" value="P-loop_NTPase"/>
</dbReference>
<dbReference type="Proteomes" id="UP000015102">
    <property type="component" value="Unassembled WGS sequence"/>
</dbReference>
<sequence>MGIEQAGLHLFRCLLINSALYKLLADKSFYNNTIIVVLDGNIHTDERLALKSATVQMKLENAVDGKVFGSFAENLSFLLASLKSGNKKSKSVIFLLHEFDLFCSHHKQTLLYNLFDISQSAQAPICVVGITRRLDVIELLEKRVKSRFSHRQVFIFPREEEDIDSRMLRFKEIMTLMNEKERKQFYENKPNLKHI</sequence>
<dbReference type="HOGENOM" id="CLU_1399483_0_0_1"/>
<evidence type="ECO:0000313" key="4">
    <source>
        <dbReference type="Proteomes" id="UP000015102"/>
    </source>
</evidence>
<reference evidence="4" key="1">
    <citation type="submission" date="2013-02" db="EMBL/GenBank/DDBJ databases">
        <authorList>
            <person name="Hughes D."/>
        </authorList>
    </citation>
    <scope>NUCLEOTIDE SEQUENCE</scope>
    <source>
        <strain>Durham</strain>
        <strain evidence="4">NC isolate 2 -- Noor lab</strain>
    </source>
</reference>
<reference evidence="3" key="2">
    <citation type="submission" date="2015-06" db="UniProtKB">
        <authorList>
            <consortium name="EnsemblMetazoa"/>
        </authorList>
    </citation>
    <scope>IDENTIFICATION</scope>
</reference>
<dbReference type="InterPro" id="IPR003959">
    <property type="entry name" value="ATPase_AAA_core"/>
</dbReference>
<keyword evidence="1" id="KW-0732">Signal</keyword>
<dbReference type="PANTHER" id="PTHR12087">
    <property type="entry name" value="ORIGIN RECOGNITION COMPLEX SUBUNIT 4"/>
    <property type="match status" value="1"/>
</dbReference>
<feature type="signal peptide" evidence="1">
    <location>
        <begin position="1"/>
        <end position="25"/>
    </location>
</feature>
<dbReference type="EnsemblMetazoa" id="MESCA009342-RA">
    <property type="protein sequence ID" value="MESCA009342-PA"/>
    <property type="gene ID" value="MESCA009342"/>
</dbReference>
<evidence type="ECO:0000313" key="3">
    <source>
        <dbReference type="EnsemblMetazoa" id="MESCA009342-PA"/>
    </source>
</evidence>
<organism evidence="3 4">
    <name type="scientific">Megaselia scalaris</name>
    <name type="common">Humpbacked fly</name>
    <name type="synonym">Phora scalaris</name>
    <dbReference type="NCBI Taxonomy" id="36166"/>
    <lineage>
        <taxon>Eukaryota</taxon>
        <taxon>Metazoa</taxon>
        <taxon>Ecdysozoa</taxon>
        <taxon>Arthropoda</taxon>
        <taxon>Hexapoda</taxon>
        <taxon>Insecta</taxon>
        <taxon>Pterygota</taxon>
        <taxon>Neoptera</taxon>
        <taxon>Endopterygota</taxon>
        <taxon>Diptera</taxon>
        <taxon>Brachycera</taxon>
        <taxon>Muscomorpha</taxon>
        <taxon>Platypezoidea</taxon>
        <taxon>Phoridae</taxon>
        <taxon>Megaseliini</taxon>
        <taxon>Megaselia</taxon>
    </lineage>
</organism>
<name>T1GZN8_MEGSC</name>
<feature type="domain" description="ATPase AAA-type core" evidence="2">
    <location>
        <begin position="54"/>
        <end position="152"/>
    </location>
</feature>
<dbReference type="SUPFAM" id="SSF52540">
    <property type="entry name" value="P-loop containing nucleoside triphosphate hydrolases"/>
    <property type="match status" value="1"/>
</dbReference>
<dbReference type="InterPro" id="IPR016527">
    <property type="entry name" value="ORC4"/>
</dbReference>
<dbReference type="Pfam" id="PF00004">
    <property type="entry name" value="AAA"/>
    <property type="match status" value="1"/>
</dbReference>
<evidence type="ECO:0000259" key="2">
    <source>
        <dbReference type="Pfam" id="PF00004"/>
    </source>
</evidence>
<evidence type="ECO:0000256" key="1">
    <source>
        <dbReference type="SAM" id="SignalP"/>
    </source>
</evidence>
<accession>T1GZN8</accession>
<protein>
    <recommendedName>
        <fullName evidence="2">ATPase AAA-type core domain-containing protein</fullName>
    </recommendedName>
</protein>
<dbReference type="GO" id="GO:0003688">
    <property type="term" value="F:DNA replication origin binding"/>
    <property type="evidence" value="ECO:0007669"/>
    <property type="project" value="TreeGrafter"/>
</dbReference>
<feature type="chain" id="PRO_5004577264" description="ATPase AAA-type core domain-containing protein" evidence="1">
    <location>
        <begin position="26"/>
        <end position="195"/>
    </location>
</feature>